<evidence type="ECO:0000313" key="2">
    <source>
        <dbReference type="EMBL" id="EFC98111.1"/>
    </source>
</evidence>
<accession>D3AJ90</accession>
<evidence type="ECO:0000313" key="3">
    <source>
        <dbReference type="Proteomes" id="UP000004968"/>
    </source>
</evidence>
<dbReference type="Proteomes" id="UP000004968">
    <property type="component" value="Unassembled WGS sequence"/>
</dbReference>
<sequence>MKNRFIFRPSGNTPNRTIRTTGCQMPEPYVTIIDIDVLTGGDHNESFIR</sequence>
<organism evidence="2 3">
    <name type="scientific">Hungatella hathewayi DSM 13479</name>
    <dbReference type="NCBI Taxonomy" id="566550"/>
    <lineage>
        <taxon>Bacteria</taxon>
        <taxon>Bacillati</taxon>
        <taxon>Bacillota</taxon>
        <taxon>Clostridia</taxon>
        <taxon>Lachnospirales</taxon>
        <taxon>Lachnospiraceae</taxon>
        <taxon>Hungatella</taxon>
    </lineage>
</organism>
<feature type="compositionally biased region" description="Polar residues" evidence="1">
    <location>
        <begin position="10"/>
        <end position="22"/>
    </location>
</feature>
<reference evidence="2 3" key="1">
    <citation type="submission" date="2010-01" db="EMBL/GenBank/DDBJ databases">
        <authorList>
            <person name="Weinstock G."/>
            <person name="Sodergren E."/>
            <person name="Clifton S."/>
            <person name="Fulton L."/>
            <person name="Fulton B."/>
            <person name="Courtney L."/>
            <person name="Fronick C."/>
            <person name="Harrison M."/>
            <person name="Strong C."/>
            <person name="Farmer C."/>
            <person name="Delahaunty K."/>
            <person name="Markovic C."/>
            <person name="Hall O."/>
            <person name="Minx P."/>
            <person name="Tomlinson C."/>
            <person name="Mitreva M."/>
            <person name="Nelson J."/>
            <person name="Hou S."/>
            <person name="Wollam A."/>
            <person name="Pepin K.H."/>
            <person name="Johnson M."/>
            <person name="Bhonagiri V."/>
            <person name="Nash W.E."/>
            <person name="Warren W."/>
            <person name="Chinwalla A."/>
            <person name="Mardis E.R."/>
            <person name="Wilson R.K."/>
        </authorList>
    </citation>
    <scope>NUCLEOTIDE SEQUENCE [LARGE SCALE GENOMIC DNA]</scope>
    <source>
        <strain evidence="2 3">DSM 13479</strain>
    </source>
</reference>
<evidence type="ECO:0000256" key="1">
    <source>
        <dbReference type="SAM" id="MobiDB-lite"/>
    </source>
</evidence>
<dbReference type="EMBL" id="ACIO01000309">
    <property type="protein sequence ID" value="EFC98111.1"/>
    <property type="molecule type" value="Genomic_DNA"/>
</dbReference>
<dbReference type="HOGENOM" id="CLU_3136549_0_0_9"/>
<feature type="region of interest" description="Disordered" evidence="1">
    <location>
        <begin position="1"/>
        <end position="22"/>
    </location>
</feature>
<gene>
    <name evidence="2" type="ORF">CLOSTHATH_03680</name>
</gene>
<comment type="caution">
    <text evidence="2">The sequence shown here is derived from an EMBL/GenBank/DDBJ whole genome shotgun (WGS) entry which is preliminary data.</text>
</comment>
<dbReference type="AlphaFoldDB" id="D3AJ90"/>
<protein>
    <submittedName>
        <fullName evidence="2">Uncharacterized protein</fullName>
    </submittedName>
</protein>
<name>D3AJ90_9FIRM</name>
<proteinExistence type="predicted"/>